<feature type="compositionally biased region" description="Low complexity" evidence="1">
    <location>
        <begin position="106"/>
        <end position="120"/>
    </location>
</feature>
<sequence>MPRPLTAESSEELEEPSSSQLAHEGEKSPQKTMIKLDDIKIERESKKRDKEDEDYIESSQGSTSTEASMEGDDEDSVGSNEGATTPTAGSQNGDDDTMDDEETDGEPQFQSSPASSQSTQHNPGGDLTTEQLLLLNRYNIIPHDLKAIGRFLEHNGYSKDQKKVAMAVGWRIDSEGLKLVKNCIAQRGYGTTSGRLID</sequence>
<reference evidence="2 3" key="1">
    <citation type="submission" date="2016-06" db="EMBL/GenBank/DDBJ databases">
        <title>Comparative genomics of the ectomycorrhizal sister species Rhizopogon vinicolor and Rhizopogon vesiculosus (Basidiomycota: Boletales) reveals a divergence of the mating type B locus.</title>
        <authorList>
            <consortium name="DOE Joint Genome Institute"/>
            <person name="Mujic A.B."/>
            <person name="Kuo A."/>
            <person name="Tritt A."/>
            <person name="Lipzen A."/>
            <person name="Chen C."/>
            <person name="Johnson J."/>
            <person name="Sharma A."/>
            <person name="Barry K."/>
            <person name="Grigoriev I.V."/>
            <person name="Spatafora J.W."/>
        </authorList>
    </citation>
    <scope>NUCLEOTIDE SEQUENCE [LARGE SCALE GENOMIC DNA]</scope>
    <source>
        <strain evidence="2 3">AM-OR11-026</strain>
    </source>
</reference>
<feature type="compositionally biased region" description="Polar residues" evidence="1">
    <location>
        <begin position="57"/>
        <end position="67"/>
    </location>
</feature>
<name>A0A1B7NHK8_9AGAM</name>
<evidence type="ECO:0000256" key="1">
    <source>
        <dbReference type="SAM" id="MobiDB-lite"/>
    </source>
</evidence>
<evidence type="ECO:0000313" key="2">
    <source>
        <dbReference type="EMBL" id="OAX44222.1"/>
    </source>
</evidence>
<gene>
    <name evidence="2" type="ORF">K503DRAFT_861626</name>
</gene>
<feature type="region of interest" description="Disordered" evidence="1">
    <location>
        <begin position="1"/>
        <end position="127"/>
    </location>
</feature>
<dbReference type="InParanoid" id="A0A1B7NHK8"/>
<proteinExistence type="predicted"/>
<feature type="compositionally biased region" description="Basic and acidic residues" evidence="1">
    <location>
        <begin position="23"/>
        <end position="50"/>
    </location>
</feature>
<dbReference type="EMBL" id="KV448127">
    <property type="protein sequence ID" value="OAX44222.1"/>
    <property type="molecule type" value="Genomic_DNA"/>
</dbReference>
<evidence type="ECO:0000313" key="3">
    <source>
        <dbReference type="Proteomes" id="UP000092154"/>
    </source>
</evidence>
<accession>A0A1B7NHK8</accession>
<dbReference type="OrthoDB" id="2686137at2759"/>
<organism evidence="2 3">
    <name type="scientific">Rhizopogon vinicolor AM-OR11-026</name>
    <dbReference type="NCBI Taxonomy" id="1314800"/>
    <lineage>
        <taxon>Eukaryota</taxon>
        <taxon>Fungi</taxon>
        <taxon>Dikarya</taxon>
        <taxon>Basidiomycota</taxon>
        <taxon>Agaricomycotina</taxon>
        <taxon>Agaricomycetes</taxon>
        <taxon>Agaricomycetidae</taxon>
        <taxon>Boletales</taxon>
        <taxon>Suillineae</taxon>
        <taxon>Rhizopogonaceae</taxon>
        <taxon>Rhizopogon</taxon>
    </lineage>
</organism>
<feature type="compositionally biased region" description="Acidic residues" evidence="1">
    <location>
        <begin position="93"/>
        <end position="105"/>
    </location>
</feature>
<dbReference type="Proteomes" id="UP000092154">
    <property type="component" value="Unassembled WGS sequence"/>
</dbReference>
<keyword evidence="3" id="KW-1185">Reference proteome</keyword>
<feature type="compositionally biased region" description="Polar residues" evidence="1">
    <location>
        <begin position="77"/>
        <end position="92"/>
    </location>
</feature>
<dbReference type="AlphaFoldDB" id="A0A1B7NHK8"/>
<protein>
    <submittedName>
        <fullName evidence="2">Uncharacterized protein</fullName>
    </submittedName>
</protein>